<proteinExistence type="predicted"/>
<gene>
    <name evidence="1" type="ORF">GCM10022246_03270</name>
</gene>
<dbReference type="Pfam" id="PF12875">
    <property type="entry name" value="DUF3826"/>
    <property type="match status" value="1"/>
</dbReference>
<protein>
    <recommendedName>
        <fullName evidence="3">DUF3826 domain-containing protein</fullName>
    </recommendedName>
</protein>
<organism evidence="1 2">
    <name type="scientific">Pedobacter ginsengiterrae</name>
    <dbReference type="NCBI Taxonomy" id="871696"/>
    <lineage>
        <taxon>Bacteria</taxon>
        <taxon>Pseudomonadati</taxon>
        <taxon>Bacteroidota</taxon>
        <taxon>Sphingobacteriia</taxon>
        <taxon>Sphingobacteriales</taxon>
        <taxon>Sphingobacteriaceae</taxon>
        <taxon>Pedobacter</taxon>
    </lineage>
</organism>
<dbReference type="Proteomes" id="UP001501081">
    <property type="component" value="Unassembled WGS sequence"/>
</dbReference>
<reference evidence="2" key="1">
    <citation type="journal article" date="2019" name="Int. J. Syst. Evol. Microbiol.">
        <title>The Global Catalogue of Microorganisms (GCM) 10K type strain sequencing project: providing services to taxonomists for standard genome sequencing and annotation.</title>
        <authorList>
            <consortium name="The Broad Institute Genomics Platform"/>
            <consortium name="The Broad Institute Genome Sequencing Center for Infectious Disease"/>
            <person name="Wu L."/>
            <person name="Ma J."/>
        </authorList>
    </citation>
    <scope>NUCLEOTIDE SEQUENCE [LARGE SCALE GENOMIC DNA]</scope>
    <source>
        <strain evidence="2">JCM 17338</strain>
    </source>
</reference>
<comment type="caution">
    <text evidence="1">The sequence shown here is derived from an EMBL/GenBank/DDBJ whole genome shotgun (WGS) entry which is preliminary data.</text>
</comment>
<sequence>MLLTLLLTTVNVFSQTKDVVVPEEILTKAKEWVGALNLTDAKKKTAAENAIAVHLTTIRDWHNEHPSSTVPDGINPVTGNKLSDLDKQIIADSAMPSSVHQALMDGLNQNLSPEQVETILDKYTIGKVEFTMKGYKAIVPDLTADEEAKISGFLKQAREQAVDYKNMKQISAIFEIYKTKSEQMLNNNGRSWRALYSAYTKKIKEEKANKAKQ</sequence>
<dbReference type="InterPro" id="IPR024284">
    <property type="entry name" value="DUF3826"/>
</dbReference>
<name>A0ABP7NQX3_9SPHI</name>
<accession>A0ABP7NQX3</accession>
<evidence type="ECO:0000313" key="1">
    <source>
        <dbReference type="EMBL" id="GAA3952326.1"/>
    </source>
</evidence>
<evidence type="ECO:0008006" key="3">
    <source>
        <dbReference type="Google" id="ProtNLM"/>
    </source>
</evidence>
<dbReference type="EMBL" id="BAABAK010000001">
    <property type="protein sequence ID" value="GAA3952326.1"/>
    <property type="molecule type" value="Genomic_DNA"/>
</dbReference>
<evidence type="ECO:0000313" key="2">
    <source>
        <dbReference type="Proteomes" id="UP001501081"/>
    </source>
</evidence>
<keyword evidence="2" id="KW-1185">Reference proteome</keyword>